<feature type="region of interest" description="Disordered" evidence="1">
    <location>
        <begin position="1"/>
        <end position="29"/>
    </location>
</feature>
<evidence type="ECO:0000313" key="2">
    <source>
        <dbReference type="EMBL" id="CAH2259295.1"/>
    </source>
</evidence>
<organism evidence="2 3">
    <name type="scientific">Pararge aegeria aegeria</name>
    <dbReference type="NCBI Taxonomy" id="348720"/>
    <lineage>
        <taxon>Eukaryota</taxon>
        <taxon>Metazoa</taxon>
        <taxon>Ecdysozoa</taxon>
        <taxon>Arthropoda</taxon>
        <taxon>Hexapoda</taxon>
        <taxon>Insecta</taxon>
        <taxon>Pterygota</taxon>
        <taxon>Neoptera</taxon>
        <taxon>Endopterygota</taxon>
        <taxon>Lepidoptera</taxon>
        <taxon>Glossata</taxon>
        <taxon>Ditrysia</taxon>
        <taxon>Papilionoidea</taxon>
        <taxon>Nymphalidae</taxon>
        <taxon>Satyrinae</taxon>
        <taxon>Satyrini</taxon>
        <taxon>Parargina</taxon>
        <taxon>Pararge</taxon>
    </lineage>
</organism>
<feature type="compositionally biased region" description="Polar residues" evidence="1">
    <location>
        <begin position="1"/>
        <end position="16"/>
    </location>
</feature>
<feature type="compositionally biased region" description="Basic and acidic residues" evidence="1">
    <location>
        <begin position="18"/>
        <end position="29"/>
    </location>
</feature>
<dbReference type="EMBL" id="CAKXAJ010026152">
    <property type="protein sequence ID" value="CAH2259295.1"/>
    <property type="molecule type" value="Genomic_DNA"/>
</dbReference>
<keyword evidence="3" id="KW-1185">Reference proteome</keyword>
<accession>A0A8S4S7H7</accession>
<name>A0A8S4S7H7_9NEOP</name>
<sequence>MTKNTLSQHYTYNTPKLEQADTRRTKRSDAVRFARTTSEMVGVRLVSVRKAAARAPFPRPPSAPQLPRLSLAKLLRARTLPDNKTARVINAEAKPAEYPSGERDTFFSTLLYFKELLILLSLSVSLHLKKINF</sequence>
<proteinExistence type="predicted"/>
<dbReference type="OrthoDB" id="7464717at2759"/>
<evidence type="ECO:0000313" key="3">
    <source>
        <dbReference type="Proteomes" id="UP000838756"/>
    </source>
</evidence>
<protein>
    <submittedName>
        <fullName evidence="2">Jg10038 protein</fullName>
    </submittedName>
</protein>
<dbReference type="Proteomes" id="UP000838756">
    <property type="component" value="Unassembled WGS sequence"/>
</dbReference>
<comment type="caution">
    <text evidence="2">The sequence shown here is derived from an EMBL/GenBank/DDBJ whole genome shotgun (WGS) entry which is preliminary data.</text>
</comment>
<dbReference type="AlphaFoldDB" id="A0A8S4S7H7"/>
<gene>
    <name evidence="2" type="primary">jg10038</name>
    <name evidence="2" type="ORF">PAEG_LOCUS23570</name>
</gene>
<evidence type="ECO:0000256" key="1">
    <source>
        <dbReference type="SAM" id="MobiDB-lite"/>
    </source>
</evidence>
<reference evidence="2" key="1">
    <citation type="submission" date="2022-03" db="EMBL/GenBank/DDBJ databases">
        <authorList>
            <person name="Lindestad O."/>
        </authorList>
    </citation>
    <scope>NUCLEOTIDE SEQUENCE</scope>
</reference>